<evidence type="ECO:0000313" key="1">
    <source>
        <dbReference type="EMBL" id="MPC91570.1"/>
    </source>
</evidence>
<sequence length="123" mass="13639">MPYDSALSTLLPRRRRRRCLTPSSLLPLRHTAPLKPTTPFPLPFYVSCIFSSLYSSTPLTPTPLFLLHGAPLTPLCTAPASWKADVLLIGALNSLMKGGVEEVVKEAWVVECKEYFNYPSFTA</sequence>
<accession>A0A5B7J490</accession>
<dbReference type="AlphaFoldDB" id="A0A5B7J490"/>
<evidence type="ECO:0000313" key="2">
    <source>
        <dbReference type="Proteomes" id="UP000324222"/>
    </source>
</evidence>
<protein>
    <submittedName>
        <fullName evidence="1">Uncharacterized protein</fullName>
    </submittedName>
</protein>
<organism evidence="1 2">
    <name type="scientific">Portunus trituberculatus</name>
    <name type="common">Swimming crab</name>
    <name type="synonym">Neptunus trituberculatus</name>
    <dbReference type="NCBI Taxonomy" id="210409"/>
    <lineage>
        <taxon>Eukaryota</taxon>
        <taxon>Metazoa</taxon>
        <taxon>Ecdysozoa</taxon>
        <taxon>Arthropoda</taxon>
        <taxon>Crustacea</taxon>
        <taxon>Multicrustacea</taxon>
        <taxon>Malacostraca</taxon>
        <taxon>Eumalacostraca</taxon>
        <taxon>Eucarida</taxon>
        <taxon>Decapoda</taxon>
        <taxon>Pleocyemata</taxon>
        <taxon>Brachyura</taxon>
        <taxon>Eubrachyura</taxon>
        <taxon>Portunoidea</taxon>
        <taxon>Portunidae</taxon>
        <taxon>Portuninae</taxon>
        <taxon>Portunus</taxon>
    </lineage>
</organism>
<dbReference type="EMBL" id="VSRR010088183">
    <property type="protein sequence ID" value="MPC91570.1"/>
    <property type="molecule type" value="Genomic_DNA"/>
</dbReference>
<name>A0A5B7J490_PORTR</name>
<dbReference type="Proteomes" id="UP000324222">
    <property type="component" value="Unassembled WGS sequence"/>
</dbReference>
<reference evidence="1 2" key="1">
    <citation type="submission" date="2019-05" db="EMBL/GenBank/DDBJ databases">
        <title>Another draft genome of Portunus trituberculatus and its Hox gene families provides insights of decapod evolution.</title>
        <authorList>
            <person name="Jeong J.-H."/>
            <person name="Song I."/>
            <person name="Kim S."/>
            <person name="Choi T."/>
            <person name="Kim D."/>
            <person name="Ryu S."/>
            <person name="Kim W."/>
        </authorList>
    </citation>
    <scope>NUCLEOTIDE SEQUENCE [LARGE SCALE GENOMIC DNA]</scope>
    <source>
        <tissue evidence="1">Muscle</tissue>
    </source>
</reference>
<proteinExistence type="predicted"/>
<gene>
    <name evidence="1" type="ORF">E2C01_086615</name>
</gene>
<comment type="caution">
    <text evidence="1">The sequence shown here is derived from an EMBL/GenBank/DDBJ whole genome shotgun (WGS) entry which is preliminary data.</text>
</comment>
<keyword evidence="2" id="KW-1185">Reference proteome</keyword>